<gene>
    <name evidence="2" type="primary">LOC100368511</name>
</gene>
<name>A0ABM0LWN8_SACKO</name>
<accession>A0ABM0LWN8</accession>
<dbReference type="Gene3D" id="3.40.50.150">
    <property type="entry name" value="Vaccinia Virus protein VP39"/>
    <property type="match status" value="1"/>
</dbReference>
<evidence type="ECO:0000313" key="1">
    <source>
        <dbReference type="Proteomes" id="UP000694865"/>
    </source>
</evidence>
<keyword evidence="1" id="KW-1185">Reference proteome</keyword>
<dbReference type="GeneID" id="100368511"/>
<protein>
    <submittedName>
        <fullName evidence="2">Uncharacterized protein LOC100368511</fullName>
    </submittedName>
</protein>
<proteinExistence type="predicted"/>
<dbReference type="Proteomes" id="UP000694865">
    <property type="component" value="Unplaced"/>
</dbReference>
<dbReference type="RefSeq" id="XP_006812179.1">
    <property type="nucleotide sequence ID" value="XM_006812116.1"/>
</dbReference>
<dbReference type="InterPro" id="IPR029063">
    <property type="entry name" value="SAM-dependent_MTases_sf"/>
</dbReference>
<organism evidence="1 2">
    <name type="scientific">Saccoglossus kowalevskii</name>
    <name type="common">Acorn worm</name>
    <dbReference type="NCBI Taxonomy" id="10224"/>
    <lineage>
        <taxon>Eukaryota</taxon>
        <taxon>Metazoa</taxon>
        <taxon>Hemichordata</taxon>
        <taxon>Enteropneusta</taxon>
        <taxon>Harrimaniidae</taxon>
        <taxon>Saccoglossus</taxon>
    </lineage>
</organism>
<reference evidence="2" key="1">
    <citation type="submission" date="2025-08" db="UniProtKB">
        <authorList>
            <consortium name="RefSeq"/>
        </authorList>
    </citation>
    <scope>IDENTIFICATION</scope>
    <source>
        <tissue evidence="2">Testes</tissue>
    </source>
</reference>
<evidence type="ECO:0000313" key="2">
    <source>
        <dbReference type="RefSeq" id="XP_006812179.1"/>
    </source>
</evidence>
<dbReference type="SUPFAM" id="SSF53335">
    <property type="entry name" value="S-adenosyl-L-methionine-dependent methyltransferases"/>
    <property type="match status" value="1"/>
</dbReference>
<sequence>MFERELLRLDKLIDDSLDVNMLNDYERIKYQLEDFYKYEARGAQIRARAMYFKEGEKATKFFLNLERKRRCNDVITKLNISGNDITALCCRLLIIQQTGHLAMLAMKEGARTIMDYPIYYHECYEELKKSGYDIDDEQWANNAKTIVSKLKLDANKTLYVLTVGCGNGKIDEPIIDNLLTQYSNIMYIAVDPAANELLKFKDLVKTKAEEWYNVIFDFQDITIEQYLEVNGTRQFGMIVASHSVYYWNNLETTTMELYSSLLKGGMMFFKITGGGWEKLCAKVGKYYLDPDCNFIGVHTIEDIFKRNRPNVNYQTERRELWVDHFVVPYERVTLCYHNATEQHVPHKRVWDIMPYSSEMSLVAIHSFQQQQGQQKTKSAIIALLLRRSRTDYSALYTVPCLAQGISAFVVGPHHKTVITLDLDYMREH</sequence>